<dbReference type="Gene3D" id="2.130.10.10">
    <property type="entry name" value="YVTN repeat-like/Quinoprotein amine dehydrogenase"/>
    <property type="match status" value="1"/>
</dbReference>
<dbReference type="SUPFAM" id="SSF103575">
    <property type="entry name" value="Plexin repeat"/>
    <property type="match status" value="1"/>
</dbReference>
<dbReference type="GO" id="GO:0030215">
    <property type="term" value="F:semaphorin receptor binding"/>
    <property type="evidence" value="ECO:0007669"/>
    <property type="project" value="InterPro"/>
</dbReference>
<dbReference type="GO" id="GO:0045499">
    <property type="term" value="F:chemorepellent activity"/>
    <property type="evidence" value="ECO:0007669"/>
    <property type="project" value="TreeGrafter"/>
</dbReference>
<evidence type="ECO:0000256" key="3">
    <source>
        <dbReference type="ARBA" id="ARBA00023157"/>
    </source>
</evidence>
<keyword evidence="2 6" id="KW-0472">Membrane</keyword>
<keyword evidence="6" id="KW-0812">Transmembrane</keyword>
<dbReference type="SUPFAM" id="SSF101912">
    <property type="entry name" value="Sema domain"/>
    <property type="match status" value="1"/>
</dbReference>
<dbReference type="GO" id="GO:0030335">
    <property type="term" value="P:positive regulation of cell migration"/>
    <property type="evidence" value="ECO:0007669"/>
    <property type="project" value="TreeGrafter"/>
</dbReference>
<evidence type="ECO:0000259" key="7">
    <source>
        <dbReference type="PROSITE" id="PS51004"/>
    </source>
</evidence>
<evidence type="ECO:0000256" key="6">
    <source>
        <dbReference type="SAM" id="Phobius"/>
    </source>
</evidence>
<dbReference type="PANTHER" id="PTHR11036:SF145">
    <property type="entry name" value="SEMAPHORIN-4A ISOFORM X1-RELATED"/>
    <property type="match status" value="1"/>
</dbReference>
<organism evidence="8 9">
    <name type="scientific">Scleropages formosus</name>
    <name type="common">Asian bonytongue</name>
    <name type="synonym">Osteoglossum formosum</name>
    <dbReference type="NCBI Taxonomy" id="113540"/>
    <lineage>
        <taxon>Eukaryota</taxon>
        <taxon>Metazoa</taxon>
        <taxon>Chordata</taxon>
        <taxon>Craniata</taxon>
        <taxon>Vertebrata</taxon>
        <taxon>Euteleostomi</taxon>
        <taxon>Actinopterygii</taxon>
        <taxon>Neopterygii</taxon>
        <taxon>Teleostei</taxon>
        <taxon>Osteoglossocephala</taxon>
        <taxon>Osteoglossomorpha</taxon>
        <taxon>Osteoglossiformes</taxon>
        <taxon>Osteoglossidae</taxon>
        <taxon>Scleropages</taxon>
    </lineage>
</organism>
<dbReference type="InterPro" id="IPR015943">
    <property type="entry name" value="WD40/YVTN_repeat-like_dom_sf"/>
</dbReference>
<dbReference type="Pfam" id="PF01437">
    <property type="entry name" value="PSI"/>
    <property type="match status" value="1"/>
</dbReference>
<dbReference type="STRING" id="113540.ENSSFOP00015016379"/>
<feature type="non-terminal residue" evidence="8">
    <location>
        <position position="774"/>
    </location>
</feature>
<dbReference type="Pfam" id="PF01403">
    <property type="entry name" value="Sema"/>
    <property type="match status" value="1"/>
</dbReference>
<evidence type="ECO:0000256" key="5">
    <source>
        <dbReference type="PROSITE-ProRule" id="PRU00352"/>
    </source>
</evidence>
<protein>
    <submittedName>
        <fullName evidence="8">Semaphorin-4A-like</fullName>
    </submittedName>
</protein>
<dbReference type="AlphaFoldDB" id="A0A0P7TN61"/>
<dbReference type="Proteomes" id="UP000034805">
    <property type="component" value="Unassembled WGS sequence"/>
</dbReference>
<comment type="subcellular location">
    <subcellularLocation>
        <location evidence="1">Membrane</location>
    </subcellularLocation>
</comment>
<name>A0A0P7TN61_SCLFO</name>
<dbReference type="GO" id="GO:0071526">
    <property type="term" value="P:semaphorin-plexin signaling pathway"/>
    <property type="evidence" value="ECO:0007669"/>
    <property type="project" value="TreeGrafter"/>
</dbReference>
<proteinExistence type="predicted"/>
<reference evidence="8 9" key="1">
    <citation type="submission" date="2015-08" db="EMBL/GenBank/DDBJ databases">
        <title>The genome of the Asian arowana (Scleropages formosus).</title>
        <authorList>
            <person name="Tan M.H."/>
            <person name="Gan H.M."/>
            <person name="Croft L.J."/>
            <person name="Austin C.M."/>
        </authorList>
    </citation>
    <scope>NUCLEOTIDE SEQUENCE [LARGE SCALE GENOMIC DNA]</scope>
    <source>
        <strain evidence="8">Aro1</strain>
    </source>
</reference>
<dbReference type="InterPro" id="IPR036352">
    <property type="entry name" value="Semap_dom_sf"/>
</dbReference>
<feature type="domain" description="Sema" evidence="7">
    <location>
        <begin position="78"/>
        <end position="530"/>
    </location>
</feature>
<dbReference type="InterPro" id="IPR016201">
    <property type="entry name" value="PSI"/>
</dbReference>
<dbReference type="InterPro" id="IPR001627">
    <property type="entry name" value="Semap_dom"/>
</dbReference>
<keyword evidence="4" id="KW-0325">Glycoprotein</keyword>
<comment type="caution">
    <text evidence="8">The sequence shown here is derived from an EMBL/GenBank/DDBJ whole genome shotgun (WGS) entry which is preliminary data.</text>
</comment>
<dbReference type="SMART" id="SM00423">
    <property type="entry name" value="PSI"/>
    <property type="match status" value="1"/>
</dbReference>
<dbReference type="GO" id="GO:0005886">
    <property type="term" value="C:plasma membrane"/>
    <property type="evidence" value="ECO:0007669"/>
    <property type="project" value="TreeGrafter"/>
</dbReference>
<dbReference type="PANTHER" id="PTHR11036">
    <property type="entry name" value="SEMAPHORIN"/>
    <property type="match status" value="1"/>
</dbReference>
<keyword evidence="3" id="KW-1015">Disulfide bond</keyword>
<feature type="transmembrane region" description="Helical" evidence="6">
    <location>
        <begin position="722"/>
        <end position="744"/>
    </location>
</feature>
<evidence type="ECO:0000313" key="8">
    <source>
        <dbReference type="EMBL" id="KPP59190.1"/>
    </source>
</evidence>
<evidence type="ECO:0000256" key="4">
    <source>
        <dbReference type="ARBA" id="ARBA00023180"/>
    </source>
</evidence>
<dbReference type="InterPro" id="IPR027231">
    <property type="entry name" value="Semaphorin"/>
</dbReference>
<evidence type="ECO:0000256" key="2">
    <source>
        <dbReference type="ARBA" id="ARBA00023136"/>
    </source>
</evidence>
<sequence length="774" mass="86917">MLSVHARATPEGHWVPYLTLRSPKTSTTRQLDSDSFRHLPETLHMPPSLRYLFALIMLRCSRTWCTVALLGLLCSSLGSLLPRKSFSIGSPSRLLAQFNRSDTGNTTTLLLSDDGNTLFVGGRDAVLSLDVSNPAIIVFEMNEPWEPHLMSSNSDFQRDCHNFIRVLQFLNATHMYTCGTFAFSPHCAYIDLPMFTLHANPEQAKGRCPFNPYRRNTAVVVDGELYVGTMEDYWENQPAISRYLSQGSHADLKLDSVPGWLEDPTFVNSIFIPSEKKVYYFLTEVNTEYTFGKKFLVSRIAQVCTNDMGGERILQKRWTTFAKAQLLCQSEGDLPFNILQDIVILSKPDGSSPDEVLFYGIFSSQWSLTSGQSAVCVFRLNDIKKVFSGEYLQLNRNTMRWTSKTSKQTVTPGCGLHSASDSTLSYVKENFLAKDSVKSLNGLVLVSPDQHYSRIAAQRTQAANGRNFTVLYLLSESGFLHKVVLLEKGPHIIEEVQVFTQPQSVKNIVLSITKGVVFVGSSEGVFQLSVSNCSFYWNCIDCVLARDPFCGWDPAQSVCTEWSNSKSTVWQDLEKGNVTTTCGSVQTRKSKSGLLDHPRERKNVIENEIVELHCPKSSNLALLYWERADGHQLSKHIYLQLDHGNIRFPATSQTVGDYNCISLENSHREILARITVKLRASPRSFISNNVQGNEVNRDSEYIRETENLTRTANSDSGCFHKMVAVSVLLAVTLFLLVVVGLYVWHVKTRAKPATVACPQKDIEMDLHEQDPLTT</sequence>
<dbReference type="InterPro" id="IPR002165">
    <property type="entry name" value="Plexin_repeat"/>
</dbReference>
<evidence type="ECO:0000256" key="1">
    <source>
        <dbReference type="ARBA" id="ARBA00004370"/>
    </source>
</evidence>
<evidence type="ECO:0000313" key="9">
    <source>
        <dbReference type="Proteomes" id="UP000034805"/>
    </source>
</evidence>
<accession>A0A0P7TN61</accession>
<dbReference type="GO" id="GO:0001755">
    <property type="term" value="P:neural crest cell migration"/>
    <property type="evidence" value="ECO:0007669"/>
    <property type="project" value="TreeGrafter"/>
</dbReference>
<dbReference type="PROSITE" id="PS51004">
    <property type="entry name" value="SEMA"/>
    <property type="match status" value="1"/>
</dbReference>
<dbReference type="EMBL" id="JARO02012536">
    <property type="protein sequence ID" value="KPP59190.1"/>
    <property type="molecule type" value="Genomic_DNA"/>
</dbReference>
<dbReference type="Gene3D" id="3.30.1680.10">
    <property type="entry name" value="ligand-binding face of the semaphorins, domain 2"/>
    <property type="match status" value="1"/>
</dbReference>
<dbReference type="SMART" id="SM00630">
    <property type="entry name" value="Sema"/>
    <property type="match status" value="1"/>
</dbReference>
<dbReference type="FunFam" id="2.130.10.10:FF:000257">
    <property type="entry name" value="semaphorin-4A isoform X2"/>
    <property type="match status" value="1"/>
</dbReference>
<comment type="caution">
    <text evidence="5">Lacks conserved residue(s) required for the propagation of feature annotation.</text>
</comment>
<dbReference type="GO" id="GO:0007411">
    <property type="term" value="P:axon guidance"/>
    <property type="evidence" value="ECO:0007669"/>
    <property type="project" value="TreeGrafter"/>
</dbReference>
<keyword evidence="6" id="KW-1133">Transmembrane helix</keyword>
<gene>
    <name evidence="8" type="ORF">Z043_122914</name>
</gene>